<keyword evidence="1" id="KW-0067">ATP-binding</keyword>
<gene>
    <name evidence="3" type="ORF">HCBAA847_0812</name>
    <name evidence="4" type="ORF">HCCG_01140</name>
</gene>
<dbReference type="RefSeq" id="WP_002956454.1">
    <property type="nucleotide sequence ID" value="NC_020555.1"/>
</dbReference>
<proteinExistence type="predicted"/>
<keyword evidence="5" id="KW-1185">Reference proteome</keyword>
<keyword evidence="1" id="KW-0547">Nucleotide-binding</keyword>
<reference evidence="4" key="1">
    <citation type="submission" date="2008-08" db="EMBL/GenBank/DDBJ databases">
        <title>Annotation of Helicobacter cinaedi strain CCUG 18818.</title>
        <authorList>
            <consortium name="The Broad Institute Genome Sequencing Platform"/>
            <person name="Fox J.G."/>
            <person name="Shen Z."/>
            <person name="Charoenlap N."/>
            <person name="Schauer D.B."/>
            <person name="Ward D."/>
            <person name="Mehta T."/>
            <person name="Young S."/>
            <person name="Jaffe D."/>
            <person name="Gnerre S."/>
            <person name="Berlin A."/>
            <person name="Heiman D."/>
            <person name="Hepburn T."/>
            <person name="Shea T."/>
            <person name="Sykes S."/>
            <person name="Alvarado L."/>
            <person name="Kodira C."/>
            <person name="Borodovsky M."/>
            <person name="Lander E."/>
            <person name="Galagan J."/>
            <person name="Nusbaum C."/>
            <person name="Birren B."/>
        </authorList>
    </citation>
    <scope>NUCLEOTIDE SEQUENCE</scope>
    <source>
        <strain evidence="4">CCUG 18818</strain>
    </source>
</reference>
<feature type="domain" description="ATP-grasp" evidence="2">
    <location>
        <begin position="121"/>
        <end position="319"/>
    </location>
</feature>
<evidence type="ECO:0000256" key="1">
    <source>
        <dbReference type="PROSITE-ProRule" id="PRU00409"/>
    </source>
</evidence>
<dbReference type="InterPro" id="IPR011761">
    <property type="entry name" value="ATP-grasp"/>
</dbReference>
<evidence type="ECO:0000313" key="4">
    <source>
        <dbReference type="EMBL" id="EFR46593.1"/>
    </source>
</evidence>
<evidence type="ECO:0000259" key="2">
    <source>
        <dbReference type="PROSITE" id="PS50975"/>
    </source>
</evidence>
<organism evidence="3 6">
    <name type="scientific">Helicobacter cinaedi CCUG 18818 = ATCC BAA-847</name>
    <dbReference type="NCBI Taxonomy" id="537971"/>
    <lineage>
        <taxon>Bacteria</taxon>
        <taxon>Pseudomonadati</taxon>
        <taxon>Campylobacterota</taxon>
        <taxon>Epsilonproteobacteria</taxon>
        <taxon>Campylobacterales</taxon>
        <taxon>Helicobacteraceae</taxon>
        <taxon>Helicobacter</taxon>
    </lineage>
</organism>
<protein>
    <submittedName>
        <fullName evidence="4">ATP-grasp domain protein</fullName>
    </submittedName>
</protein>
<dbReference type="Proteomes" id="UP000006036">
    <property type="component" value="Chromosome 1"/>
</dbReference>
<dbReference type="EMBL" id="AP012492">
    <property type="protein sequence ID" value="BAM32050.1"/>
    <property type="molecule type" value="Genomic_DNA"/>
</dbReference>
<dbReference type="Gene3D" id="3.30.1490.20">
    <property type="entry name" value="ATP-grasp fold, A domain"/>
    <property type="match status" value="1"/>
</dbReference>
<accession>A0AAI8MM48</accession>
<name>A0AAI8MM48_9HELI</name>
<dbReference type="AlphaFoldDB" id="A0AAI8MM48"/>
<reference evidence="5" key="4">
    <citation type="journal article" date="2014" name="Genome Announc.">
        <title>Draft genome sequences of six enterohepatic helicobacter species isolated from humans and one from rhesus macaques.</title>
        <authorList>
            <person name="Shen Z."/>
            <person name="Sheh A."/>
            <person name="Young S.K."/>
            <person name="Abouelliel A."/>
            <person name="Ward D.V."/>
            <person name="Earl A.M."/>
            <person name="Fox J.G."/>
        </authorList>
    </citation>
    <scope>NUCLEOTIDE SEQUENCE [LARGE SCALE GENOMIC DNA]</scope>
    <source>
        <strain evidence="5">CCUG 18818</strain>
    </source>
</reference>
<evidence type="ECO:0000313" key="6">
    <source>
        <dbReference type="Proteomes" id="UP000006036"/>
    </source>
</evidence>
<dbReference type="Proteomes" id="UP000005755">
    <property type="component" value="Unassembled WGS sequence"/>
</dbReference>
<dbReference type="Pfam" id="PF15632">
    <property type="entry name" value="ATPgrasp_Ter"/>
    <property type="match status" value="1"/>
</dbReference>
<dbReference type="InterPro" id="IPR013815">
    <property type="entry name" value="ATP_grasp_subdomain_1"/>
</dbReference>
<sequence length="350" mass="39449">MKKLRILVTTIGGLTSPDCLLALRHNGEREVFLLGSDAFSGACGKSFVDKYELSPNSASDEVAFVEFIHKMVKQYDIDVIIPCGNDDNLALAKHKASFSISIMVGDYKDLLIAYDKAAVYEALSLHLPTNAPKYSIVSNYTDFLDSIHSLGYPHKKLVIKPRFGRGGRGVYILSDISKSDELFSSKPSNEMPLSFFESALQKRGIFDDLIIMEGLREPFVSAYSLCQNGQNLFTLQHIREWGNASQTYRGNVSYNTELEELCSAIIKIFNLTYTNNMELAYNEDSKLILFDLNPRLGASSGIDIQLGINFPYLALKLALGESITLDYAKIHSIDNQRFYRYFSQWWDNML</sequence>
<evidence type="ECO:0000313" key="5">
    <source>
        <dbReference type="Proteomes" id="UP000005755"/>
    </source>
</evidence>
<dbReference type="GO" id="GO:0005524">
    <property type="term" value="F:ATP binding"/>
    <property type="evidence" value="ECO:0007669"/>
    <property type="project" value="UniProtKB-UniRule"/>
</dbReference>
<dbReference type="GO" id="GO:0046872">
    <property type="term" value="F:metal ion binding"/>
    <property type="evidence" value="ECO:0007669"/>
    <property type="project" value="InterPro"/>
</dbReference>
<dbReference type="Gene3D" id="3.40.50.20">
    <property type="match status" value="1"/>
</dbReference>
<dbReference type="PROSITE" id="PS50975">
    <property type="entry name" value="ATP_GRASP"/>
    <property type="match status" value="1"/>
</dbReference>
<reference evidence="3 6" key="2">
    <citation type="journal article" date="2012" name="J. Bacteriol.">
        <title>Complete Genome Sequence of Helicobacter cinaedi Type Strain ATCC BAA-847.</title>
        <authorList>
            <person name="Miyoshi-Akiyama T."/>
            <person name="Takeshita N."/>
            <person name="Ohmagari N."/>
            <person name="Kirikae T."/>
        </authorList>
    </citation>
    <scope>NUCLEOTIDE SEQUENCE [LARGE SCALE GENOMIC DNA]</scope>
    <source>
        <strain evidence="3 6">ATCC BAA-847</strain>
    </source>
</reference>
<dbReference type="KEGG" id="hcb:HCBAA847_0812"/>
<dbReference type="Gene3D" id="3.30.470.20">
    <property type="entry name" value="ATP-grasp fold, B domain"/>
    <property type="match status" value="1"/>
</dbReference>
<dbReference type="SUPFAM" id="SSF56059">
    <property type="entry name" value="Glutathione synthetase ATP-binding domain-like"/>
    <property type="match status" value="1"/>
</dbReference>
<reference evidence="3" key="3">
    <citation type="submission" date="2012-07" db="EMBL/GenBank/DDBJ databases">
        <authorList>
            <person name="Akiyama T."/>
            <person name="Takeshita N."/>
            <person name="Ohmagari N."/>
            <person name="Kirikae T."/>
        </authorList>
    </citation>
    <scope>NUCLEOTIDE SEQUENCE</scope>
    <source>
        <strain evidence="3">ATCC BAA-847</strain>
    </source>
</reference>
<dbReference type="EMBL" id="DS990392">
    <property type="protein sequence ID" value="EFR46593.1"/>
    <property type="molecule type" value="Genomic_DNA"/>
</dbReference>
<evidence type="ECO:0000313" key="3">
    <source>
        <dbReference type="EMBL" id="BAM32050.1"/>
    </source>
</evidence>